<dbReference type="InterPro" id="IPR011009">
    <property type="entry name" value="Kinase-like_dom_sf"/>
</dbReference>
<comment type="caution">
    <text evidence="2">The sequence shown here is derived from an EMBL/GenBank/DDBJ whole genome shotgun (WGS) entry which is preliminary data.</text>
</comment>
<keyword evidence="2" id="KW-0808">Transferase</keyword>
<evidence type="ECO:0000259" key="1">
    <source>
        <dbReference type="Pfam" id="PF01636"/>
    </source>
</evidence>
<keyword evidence="3" id="KW-1185">Reference proteome</keyword>
<protein>
    <submittedName>
        <fullName evidence="2">Aminoglycoside phosphotransferase family protein</fullName>
    </submittedName>
</protein>
<dbReference type="Pfam" id="PF01636">
    <property type="entry name" value="APH"/>
    <property type="match status" value="1"/>
</dbReference>
<dbReference type="PANTHER" id="PTHR21310">
    <property type="entry name" value="AMINOGLYCOSIDE PHOSPHOTRANSFERASE-RELATED-RELATED"/>
    <property type="match status" value="1"/>
</dbReference>
<dbReference type="Proteomes" id="UP000295345">
    <property type="component" value="Unassembled WGS sequence"/>
</dbReference>
<proteinExistence type="predicted"/>
<dbReference type="RefSeq" id="WP_132816915.1">
    <property type="nucleotide sequence ID" value="NZ_SMKI01000045.1"/>
</dbReference>
<evidence type="ECO:0000313" key="2">
    <source>
        <dbReference type="EMBL" id="TDC77834.1"/>
    </source>
</evidence>
<dbReference type="InterPro" id="IPR051678">
    <property type="entry name" value="AGP_Transferase"/>
</dbReference>
<accession>A0A4R4TPH5</accession>
<feature type="domain" description="Aminoglycoside phosphotransferase" evidence="1">
    <location>
        <begin position="24"/>
        <end position="248"/>
    </location>
</feature>
<organism evidence="2 3">
    <name type="scientific">Streptomyces hainanensis</name>
    <dbReference type="NCBI Taxonomy" id="402648"/>
    <lineage>
        <taxon>Bacteria</taxon>
        <taxon>Bacillati</taxon>
        <taxon>Actinomycetota</taxon>
        <taxon>Actinomycetes</taxon>
        <taxon>Kitasatosporales</taxon>
        <taxon>Streptomycetaceae</taxon>
        <taxon>Streptomyces</taxon>
    </lineage>
</organism>
<name>A0A4R4TPH5_9ACTN</name>
<dbReference type="Gene3D" id="3.90.1200.10">
    <property type="match status" value="1"/>
</dbReference>
<dbReference type="OrthoDB" id="4020008at2"/>
<evidence type="ECO:0000313" key="3">
    <source>
        <dbReference type="Proteomes" id="UP000295345"/>
    </source>
</evidence>
<gene>
    <name evidence="2" type="ORF">E1283_06440</name>
</gene>
<reference evidence="2 3" key="1">
    <citation type="submission" date="2019-03" db="EMBL/GenBank/DDBJ databases">
        <title>Draft genome sequences of novel Actinobacteria.</title>
        <authorList>
            <person name="Sahin N."/>
            <person name="Ay H."/>
            <person name="Saygin H."/>
        </authorList>
    </citation>
    <scope>NUCLEOTIDE SEQUENCE [LARGE SCALE GENOMIC DNA]</scope>
    <source>
        <strain evidence="2 3">DSM 41900</strain>
    </source>
</reference>
<dbReference type="GO" id="GO:0016740">
    <property type="term" value="F:transferase activity"/>
    <property type="evidence" value="ECO:0007669"/>
    <property type="project" value="UniProtKB-KW"/>
</dbReference>
<dbReference type="InterPro" id="IPR002575">
    <property type="entry name" value="Aminoglycoside_PTrfase"/>
</dbReference>
<sequence length="313" mass="33742">MVDYRQGHTAAWIAYFVRRGHLAARPLAAGVEGAVYRLGEGLVAKVWSGRPPADLPLTRQVYADIARHRPPFATPEILDVEEHDGVLVTYERELAGSPLRPDSATEPAGRHLTPEETDALLTVLRGLAAIPGSESMRRLTVQGDDRPLWQGHTRFPDALAALVERAADRHGDLLAAHVPGLSGTVRWAVRSLAALRDTPVTVIHGDLVPPNVLVDDGGRPTAVLDFGFFTTAGDPAFEAAVTAAVWDMYGPHADEHVTALTRLFATELDHSPATLALYQAAYALTTYDLFATDGGDGHFRWCASLLNRGAAGR</sequence>
<dbReference type="AlphaFoldDB" id="A0A4R4TPH5"/>
<dbReference type="EMBL" id="SMKI01000045">
    <property type="protein sequence ID" value="TDC77834.1"/>
    <property type="molecule type" value="Genomic_DNA"/>
</dbReference>
<dbReference type="SUPFAM" id="SSF56112">
    <property type="entry name" value="Protein kinase-like (PK-like)"/>
    <property type="match status" value="1"/>
</dbReference>